<dbReference type="RefSeq" id="WP_116757019.1">
    <property type="nucleotide sequence ID" value="NZ_JBHUEX010000001.1"/>
</dbReference>
<dbReference type="GO" id="GO:0005524">
    <property type="term" value="F:ATP binding"/>
    <property type="evidence" value="ECO:0007669"/>
    <property type="project" value="InterPro"/>
</dbReference>
<keyword evidence="1" id="KW-0378">Hydrolase</keyword>
<dbReference type="Pfam" id="PF00271">
    <property type="entry name" value="Helicase_C"/>
    <property type="match status" value="1"/>
</dbReference>
<dbReference type="InterPro" id="IPR000330">
    <property type="entry name" value="SNF2_N"/>
</dbReference>
<gene>
    <name evidence="4" type="ORF">DDQ50_12465</name>
</gene>
<dbReference type="InterPro" id="IPR001650">
    <property type="entry name" value="Helicase_C-like"/>
</dbReference>
<keyword evidence="4" id="KW-0067">ATP-binding</keyword>
<dbReference type="PROSITE" id="PS51192">
    <property type="entry name" value="HELICASE_ATP_BIND_1"/>
    <property type="match status" value="1"/>
</dbReference>
<dbReference type="AlphaFoldDB" id="A0A2V1HPP2"/>
<proteinExistence type="predicted"/>
<dbReference type="InterPro" id="IPR027417">
    <property type="entry name" value="P-loop_NTPase"/>
</dbReference>
<dbReference type="PROSITE" id="PS51194">
    <property type="entry name" value="HELICASE_CTER"/>
    <property type="match status" value="1"/>
</dbReference>
<evidence type="ECO:0000259" key="2">
    <source>
        <dbReference type="PROSITE" id="PS51192"/>
    </source>
</evidence>
<dbReference type="Proteomes" id="UP000244893">
    <property type="component" value="Unassembled WGS sequence"/>
</dbReference>
<dbReference type="Gene3D" id="3.40.50.10810">
    <property type="entry name" value="Tandem AAA-ATPase domain"/>
    <property type="match status" value="1"/>
</dbReference>
<dbReference type="OrthoDB" id="9760715at2"/>
<organism evidence="4 5">
    <name type="scientific">Amnibacterium flavum</name>
    <dbReference type="NCBI Taxonomy" id="2173173"/>
    <lineage>
        <taxon>Bacteria</taxon>
        <taxon>Bacillati</taxon>
        <taxon>Actinomycetota</taxon>
        <taxon>Actinomycetes</taxon>
        <taxon>Micrococcales</taxon>
        <taxon>Microbacteriaceae</taxon>
        <taxon>Amnibacterium</taxon>
    </lineage>
</organism>
<dbReference type="GO" id="GO:0016787">
    <property type="term" value="F:hydrolase activity"/>
    <property type="evidence" value="ECO:0007669"/>
    <property type="project" value="UniProtKB-KW"/>
</dbReference>
<evidence type="ECO:0000313" key="5">
    <source>
        <dbReference type="Proteomes" id="UP000244893"/>
    </source>
</evidence>
<feature type="domain" description="Helicase C-terminal" evidence="3">
    <location>
        <begin position="828"/>
        <end position="975"/>
    </location>
</feature>
<evidence type="ECO:0000313" key="4">
    <source>
        <dbReference type="EMBL" id="PVZ94508.1"/>
    </source>
</evidence>
<evidence type="ECO:0000259" key="3">
    <source>
        <dbReference type="PROSITE" id="PS51194"/>
    </source>
</evidence>
<dbReference type="PANTHER" id="PTHR10799">
    <property type="entry name" value="SNF2/RAD54 HELICASE FAMILY"/>
    <property type="match status" value="1"/>
</dbReference>
<keyword evidence="4" id="KW-0347">Helicase</keyword>
<dbReference type="GO" id="GO:0004386">
    <property type="term" value="F:helicase activity"/>
    <property type="evidence" value="ECO:0007669"/>
    <property type="project" value="UniProtKB-KW"/>
</dbReference>
<protein>
    <submittedName>
        <fullName evidence="4">DNA/RNA helicase</fullName>
    </submittedName>
</protein>
<keyword evidence="5" id="KW-1185">Reference proteome</keyword>
<dbReference type="CDD" id="cd18793">
    <property type="entry name" value="SF2_C_SNF"/>
    <property type="match status" value="1"/>
</dbReference>
<comment type="caution">
    <text evidence="4">The sequence shown here is derived from an EMBL/GenBank/DDBJ whole genome shotgun (WGS) entry which is preliminary data.</text>
</comment>
<feature type="domain" description="Helicase ATP-binding" evidence="2">
    <location>
        <begin position="538"/>
        <end position="703"/>
    </location>
</feature>
<accession>A0A2V1HPP2</accession>
<name>A0A2V1HPP2_9MICO</name>
<dbReference type="InterPro" id="IPR038718">
    <property type="entry name" value="SNF2-like_sf"/>
</dbReference>
<keyword evidence="4" id="KW-0547">Nucleotide-binding</keyword>
<dbReference type="EMBL" id="QEOP01000002">
    <property type="protein sequence ID" value="PVZ94508.1"/>
    <property type="molecule type" value="Genomic_DNA"/>
</dbReference>
<dbReference type="Pfam" id="PF00176">
    <property type="entry name" value="SNF2-rel_dom"/>
    <property type="match status" value="1"/>
</dbReference>
<sequence length="989" mass="108907">MPSASWKTAVTAMTDARAASGSRTVSHDFTPMGLLFEVREMGALRDRWRGASAKTADINTPRSADLRLAIRPVTRSVSGNWVRGTVNWSNVGYHTGRLRLNPEHQSWLAQLVALDRSTRGTYGAAEPDWIYLDHIGSPLLWSLFESAAELGMEFVTGKKSTPVTIGHGATLGIEIVSTSEHGNPGDLLVAPAIRIDGERRPTDAVRLLGDHGLYTFTFDPTTVALAPTVEPVTEEQRQLLKSPSTIVVPASDADEFLSQYYPKLRRAVSVTSPDGSVELPEASAPGLVLTATYSPGNMLTLGWHWEYGSERVPLAVSPTVDDEFRDPVAEREVIDALREALGGGVPTALTTLVGVDAAEFSEHVLPRIRETDGVRVDVVGDVPEYRELTGVPALTVTTVETDQRDWFDLGVVVTVDGKKVPFAPLFTALAKGSNKLLLIDGSYLSLRQPVFDQLRELIAEASELDEWETGLRISRYQASLWADFEDLAEETVQAISWRETVAGLRELTGDAPIETTPLPAGLQAEMRPYQRDGYTWLTFLWRHGLGGVLADDMGLGKTLQTLALVAHATETTSGIGRKPFLVVAPTSVVSNWVAEAQRFTPGLAVTGVTRTQRKSGISPAESARGADIVITSYALFRLDFAGYQEVAWAGLILDEAQFVKNATSKAHENAVALDAPFKLAITGTPMENSLTDLWAIFQIVAPGLFPSGRKFAEEYTRPIAAGYGLERLARLRRRIRPLMMRRTKQLVASDLPPKQEQVLHVDLAPAHRKLYDRFLQRERQKLLGLLTDMNKNRFIVFRSLTLLRMLSLDASLVDEQYASMPSAKLDVLLDHLDDVIAEGHRALVFSQFTSFLGKAAERLKAAGIEYEYLDGSTTRRSEVIDRFRGGEAPVFLISLKAGGFGLNLTEADYVFLLDPWWNPAAEEQAIDRTHRIGQTRSVNVYRLVADGTIEEKVMALKEQKARLFDAVIDDDQLFSSTLSADDIRGLLDF</sequence>
<dbReference type="Gene3D" id="3.40.50.300">
    <property type="entry name" value="P-loop containing nucleotide triphosphate hydrolases"/>
    <property type="match status" value="1"/>
</dbReference>
<reference evidence="4 5" key="1">
    <citation type="submission" date="2018-05" db="EMBL/GenBank/DDBJ databases">
        <title>Amnibacterium sp. M8JJ-5, whole genome shotgun sequence.</title>
        <authorList>
            <person name="Tuo L."/>
        </authorList>
    </citation>
    <scope>NUCLEOTIDE SEQUENCE [LARGE SCALE GENOMIC DNA]</scope>
    <source>
        <strain evidence="4 5">M8JJ-5</strain>
    </source>
</reference>
<dbReference type="SUPFAM" id="SSF52540">
    <property type="entry name" value="P-loop containing nucleoside triphosphate hydrolases"/>
    <property type="match status" value="2"/>
</dbReference>
<dbReference type="InterPro" id="IPR014001">
    <property type="entry name" value="Helicase_ATP-bd"/>
</dbReference>
<evidence type="ECO:0000256" key="1">
    <source>
        <dbReference type="ARBA" id="ARBA00022801"/>
    </source>
</evidence>
<dbReference type="InterPro" id="IPR049730">
    <property type="entry name" value="SNF2/RAD54-like_C"/>
</dbReference>
<dbReference type="SMART" id="SM00490">
    <property type="entry name" value="HELICc"/>
    <property type="match status" value="1"/>
</dbReference>
<dbReference type="SMART" id="SM00487">
    <property type="entry name" value="DEXDc"/>
    <property type="match status" value="1"/>
</dbReference>